<evidence type="ECO:0000256" key="2">
    <source>
        <dbReference type="SAM" id="MobiDB-lite"/>
    </source>
</evidence>
<dbReference type="Proteomes" id="UP000011087">
    <property type="component" value="Unassembled WGS sequence"/>
</dbReference>
<evidence type="ECO:0000256" key="1">
    <source>
        <dbReference type="SAM" id="Coils"/>
    </source>
</evidence>
<feature type="compositionally biased region" description="Basic and acidic residues" evidence="2">
    <location>
        <begin position="259"/>
        <end position="279"/>
    </location>
</feature>
<keyword evidence="1" id="KW-0175">Coiled coil</keyword>
<protein>
    <submittedName>
        <fullName evidence="3 4">Uncharacterized protein</fullName>
    </submittedName>
</protein>
<dbReference type="EnsemblProtists" id="EKX37169">
    <property type="protein sequence ID" value="EKX37169"/>
    <property type="gene ID" value="GUITHDRAFT_116745"/>
</dbReference>
<accession>L1IMQ0</accession>
<dbReference type="EMBL" id="JH993063">
    <property type="protein sequence ID" value="EKX37169.1"/>
    <property type="molecule type" value="Genomic_DNA"/>
</dbReference>
<dbReference type="PaxDb" id="55529-EKX37169"/>
<gene>
    <name evidence="3" type="ORF">GUITHDRAFT_116745</name>
</gene>
<dbReference type="OrthoDB" id="10255522at2759"/>
<name>L1IMQ0_GUITC</name>
<evidence type="ECO:0000313" key="4">
    <source>
        <dbReference type="EnsemblProtists" id="EKX37169"/>
    </source>
</evidence>
<reference evidence="4" key="3">
    <citation type="submission" date="2016-03" db="UniProtKB">
        <authorList>
            <consortium name="EnsemblProtists"/>
        </authorList>
    </citation>
    <scope>IDENTIFICATION</scope>
</reference>
<dbReference type="RefSeq" id="XP_005824149.1">
    <property type="nucleotide sequence ID" value="XM_005824092.1"/>
</dbReference>
<reference evidence="3 5" key="1">
    <citation type="journal article" date="2012" name="Nature">
        <title>Algal genomes reveal evolutionary mosaicism and the fate of nucleomorphs.</title>
        <authorList>
            <consortium name="DOE Joint Genome Institute"/>
            <person name="Curtis B.A."/>
            <person name="Tanifuji G."/>
            <person name="Burki F."/>
            <person name="Gruber A."/>
            <person name="Irimia M."/>
            <person name="Maruyama S."/>
            <person name="Arias M.C."/>
            <person name="Ball S.G."/>
            <person name="Gile G.H."/>
            <person name="Hirakawa Y."/>
            <person name="Hopkins J.F."/>
            <person name="Kuo A."/>
            <person name="Rensing S.A."/>
            <person name="Schmutz J."/>
            <person name="Symeonidi A."/>
            <person name="Elias M."/>
            <person name="Eveleigh R.J."/>
            <person name="Herman E.K."/>
            <person name="Klute M.J."/>
            <person name="Nakayama T."/>
            <person name="Obornik M."/>
            <person name="Reyes-Prieto A."/>
            <person name="Armbrust E.V."/>
            <person name="Aves S.J."/>
            <person name="Beiko R.G."/>
            <person name="Coutinho P."/>
            <person name="Dacks J.B."/>
            <person name="Durnford D.G."/>
            <person name="Fast N.M."/>
            <person name="Green B.R."/>
            <person name="Grisdale C.J."/>
            <person name="Hempel F."/>
            <person name="Henrissat B."/>
            <person name="Hoppner M.P."/>
            <person name="Ishida K."/>
            <person name="Kim E."/>
            <person name="Koreny L."/>
            <person name="Kroth P.G."/>
            <person name="Liu Y."/>
            <person name="Malik S.B."/>
            <person name="Maier U.G."/>
            <person name="McRose D."/>
            <person name="Mock T."/>
            <person name="Neilson J.A."/>
            <person name="Onodera N.T."/>
            <person name="Poole A.M."/>
            <person name="Pritham E.J."/>
            <person name="Richards T.A."/>
            <person name="Rocap G."/>
            <person name="Roy S.W."/>
            <person name="Sarai C."/>
            <person name="Schaack S."/>
            <person name="Shirato S."/>
            <person name="Slamovits C.H."/>
            <person name="Spencer D.F."/>
            <person name="Suzuki S."/>
            <person name="Worden A.Z."/>
            <person name="Zauner S."/>
            <person name="Barry K."/>
            <person name="Bell C."/>
            <person name="Bharti A.K."/>
            <person name="Crow J.A."/>
            <person name="Grimwood J."/>
            <person name="Kramer R."/>
            <person name="Lindquist E."/>
            <person name="Lucas S."/>
            <person name="Salamov A."/>
            <person name="McFadden G.I."/>
            <person name="Lane C.E."/>
            <person name="Keeling P.J."/>
            <person name="Gray M.W."/>
            <person name="Grigoriev I.V."/>
            <person name="Archibald J.M."/>
        </authorList>
    </citation>
    <scope>NUCLEOTIDE SEQUENCE</scope>
    <source>
        <strain evidence="3 5">CCMP2712</strain>
    </source>
</reference>
<proteinExistence type="predicted"/>
<feature type="coiled-coil region" evidence="1">
    <location>
        <begin position="59"/>
        <end position="201"/>
    </location>
</feature>
<evidence type="ECO:0000313" key="3">
    <source>
        <dbReference type="EMBL" id="EKX37169.1"/>
    </source>
</evidence>
<sequence length="279" mass="32993">MLLHACETFLDFTKENPDSIITHLKDIFFSAIFANFRAKEVHSWSKEAIMSLKPYFIMAERQQAEIRSLEKKKIELEKELQQFDRKKSFRTLGMQTEDFDSAMKEQHLEKVRQLSSQVARMETERYADKLEVEEKLKIKDRKIAELMNQMSRVETSEDKLTQRCEDLSMTCEDLKNNVKKLKEEKEKLRDLVRDSEAERLALKLSSEHQIKSLQTSLESERRRHSDERTTWLDSFVSERYDLLNAIETTRRQQQPAMRSDGEKGGHQENEIPEADKSQL</sequence>
<keyword evidence="5" id="KW-1185">Reference proteome</keyword>
<dbReference type="KEGG" id="gtt:GUITHDRAFT_116745"/>
<dbReference type="HOGENOM" id="CLU_999092_0_0_1"/>
<feature type="region of interest" description="Disordered" evidence="2">
    <location>
        <begin position="246"/>
        <end position="279"/>
    </location>
</feature>
<dbReference type="GeneID" id="17293876"/>
<dbReference type="AlphaFoldDB" id="L1IMQ0"/>
<evidence type="ECO:0000313" key="5">
    <source>
        <dbReference type="Proteomes" id="UP000011087"/>
    </source>
</evidence>
<organism evidence="3">
    <name type="scientific">Guillardia theta (strain CCMP2712)</name>
    <name type="common">Cryptophyte</name>
    <dbReference type="NCBI Taxonomy" id="905079"/>
    <lineage>
        <taxon>Eukaryota</taxon>
        <taxon>Cryptophyceae</taxon>
        <taxon>Pyrenomonadales</taxon>
        <taxon>Geminigeraceae</taxon>
        <taxon>Guillardia</taxon>
    </lineage>
</organism>
<reference evidence="5" key="2">
    <citation type="submission" date="2012-11" db="EMBL/GenBank/DDBJ databases">
        <authorList>
            <person name="Kuo A."/>
            <person name="Curtis B.A."/>
            <person name="Tanifuji G."/>
            <person name="Burki F."/>
            <person name="Gruber A."/>
            <person name="Irimia M."/>
            <person name="Maruyama S."/>
            <person name="Arias M.C."/>
            <person name="Ball S.G."/>
            <person name="Gile G.H."/>
            <person name="Hirakawa Y."/>
            <person name="Hopkins J.F."/>
            <person name="Rensing S.A."/>
            <person name="Schmutz J."/>
            <person name="Symeonidi A."/>
            <person name="Elias M."/>
            <person name="Eveleigh R.J."/>
            <person name="Herman E.K."/>
            <person name="Klute M.J."/>
            <person name="Nakayama T."/>
            <person name="Obornik M."/>
            <person name="Reyes-Prieto A."/>
            <person name="Armbrust E.V."/>
            <person name="Aves S.J."/>
            <person name="Beiko R.G."/>
            <person name="Coutinho P."/>
            <person name="Dacks J.B."/>
            <person name="Durnford D.G."/>
            <person name="Fast N.M."/>
            <person name="Green B.R."/>
            <person name="Grisdale C."/>
            <person name="Hempe F."/>
            <person name="Henrissat B."/>
            <person name="Hoppner M.P."/>
            <person name="Ishida K.-I."/>
            <person name="Kim E."/>
            <person name="Koreny L."/>
            <person name="Kroth P.G."/>
            <person name="Liu Y."/>
            <person name="Malik S.-B."/>
            <person name="Maier U.G."/>
            <person name="McRose D."/>
            <person name="Mock T."/>
            <person name="Neilson J.A."/>
            <person name="Onodera N.T."/>
            <person name="Poole A.M."/>
            <person name="Pritham E.J."/>
            <person name="Richards T.A."/>
            <person name="Rocap G."/>
            <person name="Roy S.W."/>
            <person name="Sarai C."/>
            <person name="Schaack S."/>
            <person name="Shirato S."/>
            <person name="Slamovits C.H."/>
            <person name="Spencer D.F."/>
            <person name="Suzuki S."/>
            <person name="Worden A.Z."/>
            <person name="Zauner S."/>
            <person name="Barry K."/>
            <person name="Bell C."/>
            <person name="Bharti A.K."/>
            <person name="Crow J.A."/>
            <person name="Grimwood J."/>
            <person name="Kramer R."/>
            <person name="Lindquist E."/>
            <person name="Lucas S."/>
            <person name="Salamov A."/>
            <person name="McFadden G.I."/>
            <person name="Lane C.E."/>
            <person name="Keeling P.J."/>
            <person name="Gray M.W."/>
            <person name="Grigoriev I.V."/>
            <person name="Archibald J.M."/>
        </authorList>
    </citation>
    <scope>NUCLEOTIDE SEQUENCE</scope>
    <source>
        <strain evidence="5">CCMP2712</strain>
    </source>
</reference>